<dbReference type="PANTHER" id="PTHR24250:SF50">
    <property type="entry name" value="PEPTIDASE S1 DOMAIN-CONTAINING PROTEIN"/>
    <property type="match status" value="1"/>
</dbReference>
<feature type="compositionally biased region" description="Acidic residues" evidence="2">
    <location>
        <begin position="348"/>
        <end position="369"/>
    </location>
</feature>
<dbReference type="Proteomes" id="UP001231518">
    <property type="component" value="Chromosome 21"/>
</dbReference>
<evidence type="ECO:0000313" key="5">
    <source>
        <dbReference type="EMBL" id="KAJ8711026.1"/>
    </source>
</evidence>
<dbReference type="SUPFAM" id="SSF50494">
    <property type="entry name" value="Trypsin-like serine proteases"/>
    <property type="match status" value="1"/>
</dbReference>
<dbReference type="InterPro" id="IPR001254">
    <property type="entry name" value="Trypsin_dom"/>
</dbReference>
<sequence>MLLKSGLFLFLLTVLQVSARYKSVEPILIENEMNPDPAAISSSSSRIVSGWEAQPGQFPYHAALRMINSTGGLRQSGGSIVSKEWVITTSHCTINRILAIVRAGVVSLTNPEYIFETSEWYTHPQYNQSASLQPFDIALIKLQRPLVYTRLVKPIRIQSRADAFRDYDGQQVIVSGHGRTDTFGPYSDVLRWVYLRAISDEACQRTYAMVRIANTVCARFYNVTSQNACFGDDGGPLVHVDSDGIPTLIGVSYFFPGTANGCGSGLPTGYIRPGIFLPWFEEVTGIDFENLQEGDNDTIVDNTTTSTNPTSDNPSSTTPTLTTTSPSTPTPTVTEDFPPKETTTAQPEDSEEKEEEDSDSSESNEDDDIAQLLKRLQVDVKVKVKLDKFNITKVVGNDVNVWKP</sequence>
<dbReference type="InterPro" id="IPR009003">
    <property type="entry name" value="Peptidase_S1_PA"/>
</dbReference>
<accession>A0AAD7YCS7</accession>
<comment type="caution">
    <text evidence="5">The sequence shown here is derived from an EMBL/GenBank/DDBJ whole genome shotgun (WGS) entry which is preliminary data.</text>
</comment>
<name>A0AAD7YCS7_MYTSE</name>
<dbReference type="Pfam" id="PF00089">
    <property type="entry name" value="Trypsin"/>
    <property type="match status" value="1"/>
</dbReference>
<dbReference type="GO" id="GO:0006508">
    <property type="term" value="P:proteolysis"/>
    <property type="evidence" value="ECO:0007669"/>
    <property type="project" value="InterPro"/>
</dbReference>
<evidence type="ECO:0000256" key="3">
    <source>
        <dbReference type="SAM" id="SignalP"/>
    </source>
</evidence>
<evidence type="ECO:0000256" key="1">
    <source>
        <dbReference type="ARBA" id="ARBA00023157"/>
    </source>
</evidence>
<dbReference type="InterPro" id="IPR001314">
    <property type="entry name" value="Peptidase_S1A"/>
</dbReference>
<reference evidence="5" key="1">
    <citation type="submission" date="2023-03" db="EMBL/GenBank/DDBJ databases">
        <title>Chromosome-level genomes of two armyworms, Mythimna separata and Mythimna loreyi, provide insights into the biosynthesis and reception of sex pheromones.</title>
        <authorList>
            <person name="Zhao H."/>
        </authorList>
    </citation>
    <scope>NUCLEOTIDE SEQUENCE</scope>
    <source>
        <strain evidence="5">BeijingLab</strain>
        <tissue evidence="5">Pupa</tissue>
    </source>
</reference>
<feature type="compositionally biased region" description="Low complexity" evidence="2">
    <location>
        <begin position="299"/>
        <end position="334"/>
    </location>
</feature>
<dbReference type="Gene3D" id="2.40.10.10">
    <property type="entry name" value="Trypsin-like serine proteases"/>
    <property type="match status" value="1"/>
</dbReference>
<feature type="chain" id="PRO_5042194784" description="Peptidase S1 domain-containing protein" evidence="3">
    <location>
        <begin position="20"/>
        <end position="404"/>
    </location>
</feature>
<dbReference type="PANTHER" id="PTHR24250">
    <property type="entry name" value="CHYMOTRYPSIN-RELATED"/>
    <property type="match status" value="1"/>
</dbReference>
<dbReference type="EMBL" id="JARGEI010000022">
    <property type="protein sequence ID" value="KAJ8711026.1"/>
    <property type="molecule type" value="Genomic_DNA"/>
</dbReference>
<feature type="domain" description="Peptidase S1" evidence="4">
    <location>
        <begin position="47"/>
        <end position="285"/>
    </location>
</feature>
<keyword evidence="6" id="KW-1185">Reference proteome</keyword>
<keyword evidence="1" id="KW-1015">Disulfide bond</keyword>
<gene>
    <name evidence="5" type="ORF">PYW07_008268</name>
</gene>
<evidence type="ECO:0000259" key="4">
    <source>
        <dbReference type="PROSITE" id="PS50240"/>
    </source>
</evidence>
<dbReference type="CDD" id="cd00190">
    <property type="entry name" value="Tryp_SPc"/>
    <property type="match status" value="1"/>
</dbReference>
<keyword evidence="3" id="KW-0732">Signal</keyword>
<dbReference type="InterPro" id="IPR043504">
    <property type="entry name" value="Peptidase_S1_PA_chymotrypsin"/>
</dbReference>
<dbReference type="PROSITE" id="PS50240">
    <property type="entry name" value="TRYPSIN_DOM"/>
    <property type="match status" value="1"/>
</dbReference>
<evidence type="ECO:0000313" key="6">
    <source>
        <dbReference type="Proteomes" id="UP001231518"/>
    </source>
</evidence>
<evidence type="ECO:0000256" key="2">
    <source>
        <dbReference type="SAM" id="MobiDB-lite"/>
    </source>
</evidence>
<organism evidence="5 6">
    <name type="scientific">Mythimna separata</name>
    <name type="common">Oriental armyworm</name>
    <name type="synonym">Pseudaletia separata</name>
    <dbReference type="NCBI Taxonomy" id="271217"/>
    <lineage>
        <taxon>Eukaryota</taxon>
        <taxon>Metazoa</taxon>
        <taxon>Ecdysozoa</taxon>
        <taxon>Arthropoda</taxon>
        <taxon>Hexapoda</taxon>
        <taxon>Insecta</taxon>
        <taxon>Pterygota</taxon>
        <taxon>Neoptera</taxon>
        <taxon>Endopterygota</taxon>
        <taxon>Lepidoptera</taxon>
        <taxon>Glossata</taxon>
        <taxon>Ditrysia</taxon>
        <taxon>Noctuoidea</taxon>
        <taxon>Noctuidae</taxon>
        <taxon>Noctuinae</taxon>
        <taxon>Hadenini</taxon>
        <taxon>Mythimna</taxon>
    </lineage>
</organism>
<dbReference type="AlphaFoldDB" id="A0AAD7YCS7"/>
<feature type="region of interest" description="Disordered" evidence="2">
    <location>
        <begin position="291"/>
        <end position="369"/>
    </location>
</feature>
<proteinExistence type="predicted"/>
<protein>
    <recommendedName>
        <fullName evidence="4">Peptidase S1 domain-containing protein</fullName>
    </recommendedName>
</protein>
<feature type="signal peptide" evidence="3">
    <location>
        <begin position="1"/>
        <end position="19"/>
    </location>
</feature>
<dbReference type="SMART" id="SM00020">
    <property type="entry name" value="Tryp_SPc"/>
    <property type="match status" value="1"/>
</dbReference>
<dbReference type="PRINTS" id="PR00722">
    <property type="entry name" value="CHYMOTRYPSIN"/>
</dbReference>
<dbReference type="GO" id="GO:0004252">
    <property type="term" value="F:serine-type endopeptidase activity"/>
    <property type="evidence" value="ECO:0007669"/>
    <property type="project" value="InterPro"/>
</dbReference>